<organism evidence="13 14">
    <name type="scientific">Gnathostoma spinigerum</name>
    <dbReference type="NCBI Taxonomy" id="75299"/>
    <lineage>
        <taxon>Eukaryota</taxon>
        <taxon>Metazoa</taxon>
        <taxon>Ecdysozoa</taxon>
        <taxon>Nematoda</taxon>
        <taxon>Chromadorea</taxon>
        <taxon>Rhabditida</taxon>
        <taxon>Spirurina</taxon>
        <taxon>Gnathostomatomorpha</taxon>
        <taxon>Gnathostomatoidea</taxon>
        <taxon>Gnathostomatidae</taxon>
        <taxon>Gnathostoma</taxon>
    </lineage>
</organism>
<dbReference type="InterPro" id="IPR019786">
    <property type="entry name" value="Zinc_finger_PHD-type_CS"/>
</dbReference>
<protein>
    <recommendedName>
        <fullName evidence="9">CXXC-type zinc finger protein 1</fullName>
    </recommendedName>
</protein>
<gene>
    <name evidence="13" type="ORF">AB6A40_004864</name>
</gene>
<dbReference type="PROSITE" id="PS01359">
    <property type="entry name" value="ZF_PHD_1"/>
    <property type="match status" value="1"/>
</dbReference>
<accession>A0ABD6EDS5</accession>
<dbReference type="GO" id="GO:0003677">
    <property type="term" value="F:DNA binding"/>
    <property type="evidence" value="ECO:0007669"/>
    <property type="project" value="UniProtKB-KW"/>
</dbReference>
<comment type="subcellular location">
    <subcellularLocation>
        <location evidence="1">Nucleus</location>
    </subcellularLocation>
</comment>
<name>A0ABD6EDS5_9BILA</name>
<keyword evidence="6" id="KW-0238">DNA-binding</keyword>
<evidence type="ECO:0000259" key="12">
    <source>
        <dbReference type="PROSITE" id="PS50016"/>
    </source>
</evidence>
<feature type="compositionally biased region" description="Polar residues" evidence="11">
    <location>
        <begin position="659"/>
        <end position="674"/>
    </location>
</feature>
<comment type="caution">
    <text evidence="13">The sequence shown here is derived from an EMBL/GenBank/DDBJ whole genome shotgun (WGS) entry which is preliminary data.</text>
</comment>
<evidence type="ECO:0000256" key="3">
    <source>
        <dbReference type="ARBA" id="ARBA00022771"/>
    </source>
</evidence>
<keyword evidence="3 10" id="KW-0863">Zinc-finger</keyword>
<feature type="compositionally biased region" description="Polar residues" evidence="11">
    <location>
        <begin position="636"/>
        <end position="646"/>
    </location>
</feature>
<feature type="region of interest" description="Disordered" evidence="11">
    <location>
        <begin position="206"/>
        <end position="300"/>
    </location>
</feature>
<evidence type="ECO:0000256" key="9">
    <source>
        <dbReference type="ARBA" id="ARBA00023828"/>
    </source>
</evidence>
<sequence length="695" mass="78537">MELGNESMNGSSGKSSSDEAPKVRRKKRTKKNSSSSSETSDSDSGRPRYCICGSGEESTFMIQCDYCSNWFHGSCLQISRAYAKRIEKFACPLCTKRDPSLETTYFKKEKIEKKKDRCGETESAPNRLGRERDSASSSAIGSRKSSVDEGCSPVHFANLEKCNNCINCFRAENCGKCSNCEIGKEPCIKRICVQSSFGKAKTIAAAVAGRSQQNISSPGPGRPRKDGRPKGSNVYLGEARSYGNASSASFGSHLREKKKRGRKKSIKTEKNPAGRPGPRSSDSLPARYANGNNDSDISYRHVGTNRTLSLEERRRRASVAYLGYRQHPEIQPEDEPRQCFGPGCINSARRNSKYCSEECGMNLARKRLRNILPSRVEDFWRDMPHATVRSLQQRAELEAQIQQLTNQTRILGSYQKEVQKYITLICNVEPTENGENESSAEMDFTMNCAVCAMEFPAKQITKHVERCFVRTERQCSYGTSTKSTVNPYNILCNEYNKSNDTYCRRLRVVCSEHYRPGLEDNLKVCGYPFVWGENECRPFSKMYTDMDQLIEKGICKRRKKHCQLHHNWAQNVLGLIDVELYNHLLKLDECFEKKRWLQANESMRGDVLSLICNRRIVHNSDDQRESSHCEMEIGTQMPNVSSQQNDSCEKALKTEDESCNQSVDAPDTNTSDCDASSRIKLEPPTEQALEPMKPS</sequence>
<dbReference type="InterPro" id="IPR019787">
    <property type="entry name" value="Znf_PHD-finger"/>
</dbReference>
<dbReference type="InterPro" id="IPR022056">
    <property type="entry name" value="CpG-bd_C"/>
</dbReference>
<dbReference type="PANTHER" id="PTHR46174">
    <property type="entry name" value="CXXC-TYPE ZINC FINGER PROTEIN 1"/>
    <property type="match status" value="1"/>
</dbReference>
<dbReference type="InterPro" id="IPR011011">
    <property type="entry name" value="Znf_FYVE_PHD"/>
</dbReference>
<evidence type="ECO:0000256" key="8">
    <source>
        <dbReference type="ARBA" id="ARBA00023242"/>
    </source>
</evidence>
<evidence type="ECO:0000256" key="7">
    <source>
        <dbReference type="ARBA" id="ARBA00023163"/>
    </source>
</evidence>
<dbReference type="InterPro" id="IPR037869">
    <property type="entry name" value="Spp1/CFP1"/>
</dbReference>
<dbReference type="Pfam" id="PF00628">
    <property type="entry name" value="PHD"/>
    <property type="match status" value="1"/>
</dbReference>
<evidence type="ECO:0000256" key="4">
    <source>
        <dbReference type="ARBA" id="ARBA00022833"/>
    </source>
</evidence>
<proteinExistence type="predicted"/>
<feature type="region of interest" description="Disordered" evidence="11">
    <location>
        <begin position="1"/>
        <end position="46"/>
    </location>
</feature>
<dbReference type="SUPFAM" id="SSF57903">
    <property type="entry name" value="FYVE/PHD zinc finger"/>
    <property type="match status" value="1"/>
</dbReference>
<evidence type="ECO:0000313" key="14">
    <source>
        <dbReference type="Proteomes" id="UP001608902"/>
    </source>
</evidence>
<dbReference type="GO" id="GO:0005634">
    <property type="term" value="C:nucleus"/>
    <property type="evidence" value="ECO:0007669"/>
    <property type="project" value="UniProtKB-SubCell"/>
</dbReference>
<dbReference type="Pfam" id="PF12269">
    <property type="entry name" value="CpG_bind_C"/>
    <property type="match status" value="1"/>
</dbReference>
<evidence type="ECO:0000256" key="5">
    <source>
        <dbReference type="ARBA" id="ARBA00023015"/>
    </source>
</evidence>
<dbReference type="InterPro" id="IPR013083">
    <property type="entry name" value="Znf_RING/FYVE/PHD"/>
</dbReference>
<keyword evidence="2" id="KW-0479">Metal-binding</keyword>
<dbReference type="AlphaFoldDB" id="A0ABD6EDS5"/>
<dbReference type="GO" id="GO:0008270">
    <property type="term" value="F:zinc ion binding"/>
    <property type="evidence" value="ECO:0007669"/>
    <property type="project" value="UniProtKB-KW"/>
</dbReference>
<feature type="domain" description="PHD-type" evidence="12">
    <location>
        <begin position="47"/>
        <end position="97"/>
    </location>
</feature>
<feature type="compositionally biased region" description="Basic and acidic residues" evidence="11">
    <location>
        <begin position="647"/>
        <end position="656"/>
    </location>
</feature>
<dbReference type="PANTHER" id="PTHR46174:SF1">
    <property type="entry name" value="CXXC-TYPE ZINC FINGER PROTEIN 1"/>
    <property type="match status" value="1"/>
</dbReference>
<feature type="compositionally biased region" description="Low complexity" evidence="11">
    <location>
        <begin position="1"/>
        <end position="15"/>
    </location>
</feature>
<evidence type="ECO:0000256" key="6">
    <source>
        <dbReference type="ARBA" id="ARBA00023125"/>
    </source>
</evidence>
<keyword evidence="7" id="KW-0804">Transcription</keyword>
<dbReference type="SMART" id="SM00249">
    <property type="entry name" value="PHD"/>
    <property type="match status" value="1"/>
</dbReference>
<evidence type="ECO:0000256" key="2">
    <source>
        <dbReference type="ARBA" id="ARBA00022723"/>
    </source>
</evidence>
<evidence type="ECO:0000256" key="1">
    <source>
        <dbReference type="ARBA" id="ARBA00004123"/>
    </source>
</evidence>
<dbReference type="EMBL" id="JBGFUD010002914">
    <property type="protein sequence ID" value="MFH4978155.1"/>
    <property type="molecule type" value="Genomic_DNA"/>
</dbReference>
<evidence type="ECO:0000256" key="11">
    <source>
        <dbReference type="SAM" id="MobiDB-lite"/>
    </source>
</evidence>
<keyword evidence="5" id="KW-0805">Transcription regulation</keyword>
<reference evidence="13 14" key="1">
    <citation type="submission" date="2024-08" db="EMBL/GenBank/DDBJ databases">
        <title>Gnathostoma spinigerum genome.</title>
        <authorList>
            <person name="Gonzalez-Bertolin B."/>
            <person name="Monzon S."/>
            <person name="Zaballos A."/>
            <person name="Jimenez P."/>
            <person name="Dekumyoy P."/>
            <person name="Varona S."/>
            <person name="Cuesta I."/>
            <person name="Sumanam S."/>
            <person name="Adisakwattana P."/>
            <person name="Gasser R.B."/>
            <person name="Hernandez-Gonzalez A."/>
            <person name="Young N.D."/>
            <person name="Perteguer M.J."/>
        </authorList>
    </citation>
    <scope>NUCLEOTIDE SEQUENCE [LARGE SCALE GENOMIC DNA]</scope>
    <source>
        <strain evidence="13">AL3</strain>
        <tissue evidence="13">Liver</tissue>
    </source>
</reference>
<evidence type="ECO:0000313" key="13">
    <source>
        <dbReference type="EMBL" id="MFH4978155.1"/>
    </source>
</evidence>
<feature type="region of interest" description="Disordered" evidence="11">
    <location>
        <begin position="117"/>
        <end position="149"/>
    </location>
</feature>
<evidence type="ECO:0000256" key="10">
    <source>
        <dbReference type="PROSITE-ProRule" id="PRU00146"/>
    </source>
</evidence>
<feature type="compositionally biased region" description="Basic residues" evidence="11">
    <location>
        <begin position="255"/>
        <end position="265"/>
    </location>
</feature>
<feature type="region of interest" description="Disordered" evidence="11">
    <location>
        <begin position="636"/>
        <end position="695"/>
    </location>
</feature>
<dbReference type="Proteomes" id="UP001608902">
    <property type="component" value="Unassembled WGS sequence"/>
</dbReference>
<keyword evidence="4" id="KW-0862">Zinc</keyword>
<dbReference type="InterPro" id="IPR001965">
    <property type="entry name" value="Znf_PHD"/>
</dbReference>
<feature type="compositionally biased region" description="Low complexity" evidence="11">
    <location>
        <begin position="135"/>
        <end position="144"/>
    </location>
</feature>
<dbReference type="Gene3D" id="3.30.40.10">
    <property type="entry name" value="Zinc/RING finger domain, C3HC4 (zinc finger)"/>
    <property type="match status" value="1"/>
</dbReference>
<keyword evidence="8" id="KW-0539">Nucleus</keyword>
<keyword evidence="14" id="KW-1185">Reference proteome</keyword>
<dbReference type="PROSITE" id="PS50016">
    <property type="entry name" value="ZF_PHD_2"/>
    <property type="match status" value="1"/>
</dbReference>